<feature type="domain" description="Acyltransferase 3" evidence="2">
    <location>
        <begin position="6"/>
        <end position="334"/>
    </location>
</feature>
<keyword evidence="5" id="KW-1185">Reference proteome</keyword>
<dbReference type="GO" id="GO:0016746">
    <property type="term" value="F:acyltransferase activity"/>
    <property type="evidence" value="ECO:0007669"/>
    <property type="project" value="UniProtKB-KW"/>
</dbReference>
<evidence type="ECO:0000256" key="1">
    <source>
        <dbReference type="SAM" id="Phobius"/>
    </source>
</evidence>
<gene>
    <name evidence="4" type="ORF">P1P91_13650</name>
</gene>
<feature type="transmembrane region" description="Helical" evidence="1">
    <location>
        <begin position="72"/>
        <end position="93"/>
    </location>
</feature>
<dbReference type="Pfam" id="PF01757">
    <property type="entry name" value="Acyl_transf_3"/>
    <property type="match status" value="1"/>
</dbReference>
<dbReference type="PANTHER" id="PTHR23028:SF53">
    <property type="entry name" value="ACYL_TRANSF_3 DOMAIN-CONTAINING PROTEIN"/>
    <property type="match status" value="1"/>
</dbReference>
<dbReference type="PANTHER" id="PTHR23028">
    <property type="entry name" value="ACETYLTRANSFERASE"/>
    <property type="match status" value="1"/>
</dbReference>
<organism evidence="4 5">
    <name type="scientific">Halomonas piscis</name>
    <dbReference type="NCBI Taxonomy" id="3031727"/>
    <lineage>
        <taxon>Bacteria</taxon>
        <taxon>Pseudomonadati</taxon>
        <taxon>Pseudomonadota</taxon>
        <taxon>Gammaproteobacteria</taxon>
        <taxon>Oceanospirillales</taxon>
        <taxon>Halomonadaceae</taxon>
        <taxon>Halomonas</taxon>
    </lineage>
</organism>
<dbReference type="RefSeq" id="WP_311883312.1">
    <property type="nucleotide sequence ID" value="NZ_CP119391.1"/>
</dbReference>
<keyword evidence="4" id="KW-0808">Transferase</keyword>
<evidence type="ECO:0000313" key="4">
    <source>
        <dbReference type="EMBL" id="WNK19853.1"/>
    </source>
</evidence>
<feature type="transmembrane region" description="Helical" evidence="1">
    <location>
        <begin position="251"/>
        <end position="268"/>
    </location>
</feature>
<name>A0ABY9YZ58_9GAMM</name>
<protein>
    <submittedName>
        <fullName evidence="4">Acyltransferase family protein</fullName>
    </submittedName>
</protein>
<feature type="transmembrane region" description="Helical" evidence="1">
    <location>
        <begin position="318"/>
        <end position="340"/>
    </location>
</feature>
<feature type="transmembrane region" description="Helical" evidence="1">
    <location>
        <begin position="161"/>
        <end position="181"/>
    </location>
</feature>
<feature type="transmembrane region" description="Helical" evidence="1">
    <location>
        <begin position="352"/>
        <end position="372"/>
    </location>
</feature>
<evidence type="ECO:0000313" key="5">
    <source>
        <dbReference type="Proteomes" id="UP001301869"/>
    </source>
</evidence>
<feature type="transmembrane region" description="Helical" evidence="1">
    <location>
        <begin position="280"/>
        <end position="298"/>
    </location>
</feature>
<keyword evidence="1" id="KW-1133">Transmembrane helix</keyword>
<keyword evidence="4" id="KW-0012">Acyltransferase</keyword>
<evidence type="ECO:0000259" key="3">
    <source>
        <dbReference type="Pfam" id="PF19040"/>
    </source>
</evidence>
<accession>A0ABY9YZ58</accession>
<feature type="transmembrane region" description="Helical" evidence="1">
    <location>
        <begin position="7"/>
        <end position="25"/>
    </location>
</feature>
<sequence length="663" mass="72746">MQYRPEVDGLRAIAVLPVILFHAGFSAFSGGFVGVDIFFVISGYLITTIIYQEMAQGRFSMWRFYERRARRILPALFVVSLACIPFAWLWMLPNEFKDFSQSLVGVATFTSNILFWRESGYFAGAAELKPLLHTWSLAVEEQFYILYPPLLLALYRFVPKLLFSIISLGALASLGLAHWASSAHPSANFYLLPTRAWELGLGALVAIYLQRLRSGDNASSPLEGPLREVAGLLGLTLILYSIVAFDEATPFPSLWTLIPVLGTALIILASNRNTLVGRLLGVRLLVGIGLISYSAYLWHQPLFAFARIRLFEGVPDSAFWLLIAVTFALAWLTWLLIEVPTRKYLKLPRPQVLSAAASGCLAVGIVGGLGWFNGGLPDRSAPSGLSFSQLDSAKMTKVNHGLSSTCEGSFTLSPDCRTGEKPSVMVWGDSYAMHLMQALTSSQASKEVDFIQFTKSVCAPIFDLALTNHKYGPSWSAGCIDFNNQVKEWLKESIDVDYVIMSSPMGIIFNKTYDGSGKLYPATESLVMEKLNETANYIRSLGKKPVFISPPPRTGDNLARCVIGSLVFTNSKGEEISCDFSYNETSSEHKSVTQFLHNTEINMAVVELSDHMCDGNKCSAAISDTNIFRDPGHLSHAGSALIGQESNLLGVAMEAADSFSATD</sequence>
<dbReference type="InterPro" id="IPR050879">
    <property type="entry name" value="Acyltransferase_3"/>
</dbReference>
<dbReference type="InterPro" id="IPR043968">
    <property type="entry name" value="SGNH"/>
</dbReference>
<keyword evidence="1" id="KW-0812">Transmembrane</keyword>
<dbReference type="InterPro" id="IPR002656">
    <property type="entry name" value="Acyl_transf_3_dom"/>
</dbReference>
<dbReference type="Proteomes" id="UP001301869">
    <property type="component" value="Chromosome"/>
</dbReference>
<keyword evidence="1" id="KW-0472">Membrane</keyword>
<feature type="domain" description="SGNH" evidence="3">
    <location>
        <begin position="413"/>
        <end position="644"/>
    </location>
</feature>
<evidence type="ECO:0000259" key="2">
    <source>
        <dbReference type="Pfam" id="PF01757"/>
    </source>
</evidence>
<proteinExistence type="predicted"/>
<dbReference type="EMBL" id="CP119391">
    <property type="protein sequence ID" value="WNK19853.1"/>
    <property type="molecule type" value="Genomic_DNA"/>
</dbReference>
<feature type="transmembrane region" description="Helical" evidence="1">
    <location>
        <begin position="31"/>
        <end position="51"/>
    </location>
</feature>
<reference evidence="4 5" key="1">
    <citation type="submission" date="2023-03" db="EMBL/GenBank/DDBJ databases">
        <title>Halomonas sp. nov., isolated from Korean tranditional fermented seafood 'Jeotgal'.</title>
        <authorList>
            <person name="Kim B."/>
            <person name="Shin N.-R."/>
        </authorList>
    </citation>
    <scope>NUCLEOTIDE SEQUENCE [LARGE SCALE GENOMIC DNA]</scope>
    <source>
        <strain evidence="4 5">SG2L-4</strain>
    </source>
</reference>
<dbReference type="Pfam" id="PF19040">
    <property type="entry name" value="SGNH"/>
    <property type="match status" value="1"/>
</dbReference>